<keyword evidence="1" id="KW-1133">Transmembrane helix</keyword>
<feature type="transmembrane region" description="Helical" evidence="1">
    <location>
        <begin position="408"/>
        <end position="428"/>
    </location>
</feature>
<sequence length="541" mass="57329">MRMSAMQASDPTPSARQKGFLGVVERLGNLLPEPVMIFVWLILGLMVLSALGQALGWSASITYSGDEAPQFGELENGVLTYAASSLFSEANLARLFTEMPKTLTNFAPLGLVLVVILGAAVAERSGLFSALIRASLREAPKAILTPLVVLIGMVSHHASDAAYVVFIPLAGLLFAAVGRHPLAGIAAGFAAVSGGFAGNLTPGQFDVVLFGFTQEAARIIDPTWTMNPLGNWWYILAIVFVFTPIAWFLTDRVIEPRLGVWGGQADDSLKAELAKSAVTAEEKRGLKLAGLAALAVVALFAALTLIPGFTPLIDETKTGPAQLTPFYSALIAGFMLLFLSCGVAFGVGVGTVRSDKDVVIMMADGVRSVAPYIVFAFFAAHFVAMFNWSRLGPIAAIHGAEALKAMNLPAPMLLVSVLGFSSVLDLFIGSASAKWSALAPVVVPMFMLLGISPEMTTAAYRMGDSFTNLMTPLMSYFPLVLAMTRRWDNSMGVGSLLALMLPYALAFMVAGVAMTLAWVAFDWPLGPGAQVHYTPPGGLLK</sequence>
<feature type="transmembrane region" description="Helical" evidence="1">
    <location>
        <begin position="232"/>
        <end position="249"/>
    </location>
</feature>
<dbReference type="KEGG" id="chq:AQ619_16730"/>
<keyword evidence="1" id="KW-0812">Transmembrane</keyword>
<evidence type="ECO:0000256" key="1">
    <source>
        <dbReference type="SAM" id="Phobius"/>
    </source>
</evidence>
<keyword evidence="3" id="KW-1185">Reference proteome</keyword>
<dbReference type="Pfam" id="PF03806">
    <property type="entry name" value="ABG_transport"/>
    <property type="match status" value="1"/>
</dbReference>
<feature type="transmembrane region" description="Helical" evidence="1">
    <location>
        <begin position="496"/>
        <end position="521"/>
    </location>
</feature>
<organism evidence="2 3">
    <name type="scientific">Caulobacter henricii</name>
    <dbReference type="NCBI Taxonomy" id="69395"/>
    <lineage>
        <taxon>Bacteria</taxon>
        <taxon>Pseudomonadati</taxon>
        <taxon>Pseudomonadota</taxon>
        <taxon>Alphaproteobacteria</taxon>
        <taxon>Caulobacterales</taxon>
        <taxon>Caulobacteraceae</taxon>
        <taxon>Caulobacter</taxon>
    </lineage>
</organism>
<feature type="transmembrane region" description="Helical" evidence="1">
    <location>
        <begin position="369"/>
        <end position="388"/>
    </location>
</feature>
<feature type="transmembrane region" description="Helical" evidence="1">
    <location>
        <begin position="142"/>
        <end position="175"/>
    </location>
</feature>
<accession>A0A0P0P425</accession>
<feature type="transmembrane region" description="Helical" evidence="1">
    <location>
        <begin position="103"/>
        <end position="122"/>
    </location>
</feature>
<dbReference type="AlphaFoldDB" id="A0A0P0P425"/>
<feature type="transmembrane region" description="Helical" evidence="1">
    <location>
        <begin position="326"/>
        <end position="349"/>
    </location>
</feature>
<evidence type="ECO:0000313" key="2">
    <source>
        <dbReference type="EMBL" id="ALL15381.1"/>
    </source>
</evidence>
<reference evidence="2 3" key="1">
    <citation type="submission" date="2015-10" db="EMBL/GenBank/DDBJ databases">
        <title>Conservation of the essential genome among Caulobacter and Brevundimonas species.</title>
        <authorList>
            <person name="Scott D."/>
            <person name="Ely B."/>
        </authorList>
    </citation>
    <scope>NUCLEOTIDE SEQUENCE [LARGE SCALE GENOMIC DNA]</scope>
    <source>
        <strain evidence="2 3">CB4</strain>
    </source>
</reference>
<feature type="transmembrane region" description="Helical" evidence="1">
    <location>
        <begin position="465"/>
        <end position="484"/>
    </location>
</feature>
<evidence type="ECO:0008006" key="4">
    <source>
        <dbReference type="Google" id="ProtNLM"/>
    </source>
</evidence>
<name>A0A0P0P425_9CAUL</name>
<gene>
    <name evidence="2" type="ORF">AQ619_16730</name>
</gene>
<feature type="transmembrane region" description="Helical" evidence="1">
    <location>
        <begin position="35"/>
        <end position="58"/>
    </location>
</feature>
<proteinExistence type="predicted"/>
<keyword evidence="1" id="KW-0472">Membrane</keyword>
<dbReference type="InterPro" id="IPR004697">
    <property type="entry name" value="AbgT"/>
</dbReference>
<dbReference type="STRING" id="69395.AQ619_16730"/>
<dbReference type="GO" id="GO:1902604">
    <property type="term" value="P:p-aminobenzoyl-glutamate transmembrane transport"/>
    <property type="evidence" value="ECO:0007669"/>
    <property type="project" value="InterPro"/>
</dbReference>
<protein>
    <recommendedName>
        <fullName evidence="4">Aminobenzoyl-glutamate transporter</fullName>
    </recommendedName>
</protein>
<dbReference type="PANTHER" id="PTHR30282:SF0">
    <property type="entry name" value="P-AMINOBENZOYL-GLUTAMATE TRANSPORT PROTEIN"/>
    <property type="match status" value="1"/>
</dbReference>
<dbReference type="Proteomes" id="UP000056905">
    <property type="component" value="Chromosome"/>
</dbReference>
<dbReference type="OrthoDB" id="3314392at2"/>
<feature type="transmembrane region" description="Helical" evidence="1">
    <location>
        <begin position="288"/>
        <end position="306"/>
    </location>
</feature>
<dbReference type="GO" id="GO:0015558">
    <property type="term" value="F:secondary active p-aminobenzoyl-glutamate transmembrane transporter activity"/>
    <property type="evidence" value="ECO:0007669"/>
    <property type="project" value="InterPro"/>
</dbReference>
<feature type="transmembrane region" description="Helical" evidence="1">
    <location>
        <begin position="435"/>
        <end position="453"/>
    </location>
</feature>
<dbReference type="PANTHER" id="PTHR30282">
    <property type="entry name" value="P-AMINOBENZOYL GLUTAMATE TRANSPORTER"/>
    <property type="match status" value="1"/>
</dbReference>
<evidence type="ECO:0000313" key="3">
    <source>
        <dbReference type="Proteomes" id="UP000056905"/>
    </source>
</evidence>
<dbReference type="EMBL" id="CP013002">
    <property type="protein sequence ID" value="ALL15381.1"/>
    <property type="molecule type" value="Genomic_DNA"/>
</dbReference>